<dbReference type="AlphaFoldDB" id="A0AAV1QRN6"/>
<dbReference type="EMBL" id="CAWUPB010000316">
    <property type="protein sequence ID" value="CAK7324402.1"/>
    <property type="molecule type" value="Genomic_DNA"/>
</dbReference>
<sequence>MFQSLLFSSSLELRASAAGFISAVATCEFTLKLQSSQSRGGLLSEPIVWKFFWARESLGSSDSIELSLPPALAEMSGRSVESESMIERVVLSKWPDSAVD</sequence>
<name>A0AAV1QRN6_9ROSI</name>
<accession>A0AAV1QRN6</accession>
<protein>
    <recommendedName>
        <fullName evidence="3">Secreted protein</fullName>
    </recommendedName>
</protein>
<evidence type="ECO:0000313" key="1">
    <source>
        <dbReference type="EMBL" id="CAK7324402.1"/>
    </source>
</evidence>
<keyword evidence="2" id="KW-1185">Reference proteome</keyword>
<proteinExistence type="predicted"/>
<evidence type="ECO:0008006" key="3">
    <source>
        <dbReference type="Google" id="ProtNLM"/>
    </source>
</evidence>
<dbReference type="Proteomes" id="UP001314170">
    <property type="component" value="Unassembled WGS sequence"/>
</dbReference>
<organism evidence="1 2">
    <name type="scientific">Dovyalis caffra</name>
    <dbReference type="NCBI Taxonomy" id="77055"/>
    <lineage>
        <taxon>Eukaryota</taxon>
        <taxon>Viridiplantae</taxon>
        <taxon>Streptophyta</taxon>
        <taxon>Embryophyta</taxon>
        <taxon>Tracheophyta</taxon>
        <taxon>Spermatophyta</taxon>
        <taxon>Magnoliopsida</taxon>
        <taxon>eudicotyledons</taxon>
        <taxon>Gunneridae</taxon>
        <taxon>Pentapetalae</taxon>
        <taxon>rosids</taxon>
        <taxon>fabids</taxon>
        <taxon>Malpighiales</taxon>
        <taxon>Salicaceae</taxon>
        <taxon>Flacourtieae</taxon>
        <taxon>Dovyalis</taxon>
    </lineage>
</organism>
<gene>
    <name evidence="1" type="ORF">DCAF_LOCUS2047</name>
</gene>
<comment type="caution">
    <text evidence="1">The sequence shown here is derived from an EMBL/GenBank/DDBJ whole genome shotgun (WGS) entry which is preliminary data.</text>
</comment>
<reference evidence="1 2" key="1">
    <citation type="submission" date="2024-01" db="EMBL/GenBank/DDBJ databases">
        <authorList>
            <person name="Waweru B."/>
        </authorList>
    </citation>
    <scope>NUCLEOTIDE SEQUENCE [LARGE SCALE GENOMIC DNA]</scope>
</reference>
<evidence type="ECO:0000313" key="2">
    <source>
        <dbReference type="Proteomes" id="UP001314170"/>
    </source>
</evidence>